<name>A0AB34JVR8_PRYPA</name>
<dbReference type="InterPro" id="IPR027417">
    <property type="entry name" value="P-loop_NTPase"/>
</dbReference>
<protein>
    <recommendedName>
        <fullName evidence="2">AAA domain-containing protein</fullName>
    </recommendedName>
</protein>
<reference evidence="3 4" key="1">
    <citation type="journal article" date="2024" name="Science">
        <title>Giant polyketide synthase enzymes in the biosynthesis of giant marine polyether toxins.</title>
        <authorList>
            <person name="Fallon T.R."/>
            <person name="Shende V.V."/>
            <person name="Wierzbicki I.H."/>
            <person name="Pendleton A.L."/>
            <person name="Watervoot N.F."/>
            <person name="Auber R.P."/>
            <person name="Gonzalez D.J."/>
            <person name="Wisecaver J.H."/>
            <person name="Moore B.S."/>
        </authorList>
    </citation>
    <scope>NUCLEOTIDE SEQUENCE [LARGE SCALE GENOMIC DNA]</scope>
    <source>
        <strain evidence="3 4">12B1</strain>
    </source>
</reference>
<evidence type="ECO:0000313" key="3">
    <source>
        <dbReference type="EMBL" id="KAL1525799.1"/>
    </source>
</evidence>
<dbReference type="InterPro" id="IPR025669">
    <property type="entry name" value="AAA_dom"/>
</dbReference>
<feature type="region of interest" description="Disordered" evidence="1">
    <location>
        <begin position="98"/>
        <end position="120"/>
    </location>
</feature>
<gene>
    <name evidence="3" type="ORF">AB1Y20_020639</name>
</gene>
<comment type="caution">
    <text evidence="3">The sequence shown here is derived from an EMBL/GenBank/DDBJ whole genome shotgun (WGS) entry which is preliminary data.</text>
</comment>
<dbReference type="PANTHER" id="PTHR13696">
    <property type="entry name" value="P-LOOP CONTAINING NUCLEOSIDE TRIPHOSPHATE HYDROLASE"/>
    <property type="match status" value="1"/>
</dbReference>
<dbReference type="InterPro" id="IPR050678">
    <property type="entry name" value="DNA_Partitioning_ATPase"/>
</dbReference>
<evidence type="ECO:0000256" key="1">
    <source>
        <dbReference type="SAM" id="MobiDB-lite"/>
    </source>
</evidence>
<sequence length="511" mass="56071">MPSLDAIGIEDNDGFKERYDEIAAQMRQKYAAAQGKKPADAQSLTSWLASQKKTKIIAVYNFKGGVGKTTLCVNTAAALAEAGKRILMVDADAQTNLTSFFMPPQPSEDDNDDADPPPPPIQAAGTAFFERVDRIRPKAKLLAPDFKIFDNSIFAYNKIDDINEALAGPLQRGGAEFMPPAKYFCPLPLLYQDRLLMIPGSARLFEYESTLAKSRGEMDEILKHNALGNLVRMAAYVVDADYVFIDLGPSSSYLNKVILMSCDYILPPVFADLFSLGSLHNLLHVMLPDVVGQMEYLKGRAARLYANPSPDRTLTMVKAYGYTYSAAPPTILPFIVTNYRKKGSAEAGPSTEPDDKCDGGMTEADHGTPAAKSGNGLLKDPEEDSFGPEWVTNAPGKFIAAMQDLLEAFTSADSATEDEKTVKNLMKTDIDNKKIIPLIRSMPKLMSESMETGVPAVSMTRAWWEGTIKPQMTAGGLKAEFPSTPELHQLVSDHIYTKVRMKMLCDFLESL</sequence>
<organism evidence="3 4">
    <name type="scientific">Prymnesium parvum</name>
    <name type="common">Toxic golden alga</name>
    <dbReference type="NCBI Taxonomy" id="97485"/>
    <lineage>
        <taxon>Eukaryota</taxon>
        <taxon>Haptista</taxon>
        <taxon>Haptophyta</taxon>
        <taxon>Prymnesiophyceae</taxon>
        <taxon>Prymnesiales</taxon>
        <taxon>Prymnesiaceae</taxon>
        <taxon>Prymnesium</taxon>
    </lineage>
</organism>
<proteinExistence type="predicted"/>
<accession>A0AB34JVR8</accession>
<keyword evidence="4" id="KW-1185">Reference proteome</keyword>
<feature type="domain" description="AAA" evidence="2">
    <location>
        <begin position="54"/>
        <end position="99"/>
    </location>
</feature>
<evidence type="ECO:0000313" key="4">
    <source>
        <dbReference type="Proteomes" id="UP001515480"/>
    </source>
</evidence>
<feature type="region of interest" description="Disordered" evidence="1">
    <location>
        <begin position="343"/>
        <end position="384"/>
    </location>
</feature>
<dbReference type="PANTHER" id="PTHR13696:SF99">
    <property type="entry name" value="COBYRINIC ACID AC-DIAMIDE SYNTHASE"/>
    <property type="match status" value="1"/>
</dbReference>
<feature type="compositionally biased region" description="Basic and acidic residues" evidence="1">
    <location>
        <begin position="353"/>
        <end position="366"/>
    </location>
</feature>
<dbReference type="Pfam" id="PF13614">
    <property type="entry name" value="AAA_31"/>
    <property type="match status" value="1"/>
</dbReference>
<dbReference type="Proteomes" id="UP001515480">
    <property type="component" value="Unassembled WGS sequence"/>
</dbReference>
<dbReference type="CDD" id="cd02042">
    <property type="entry name" value="ParAB_family"/>
    <property type="match status" value="1"/>
</dbReference>
<dbReference type="EMBL" id="JBGBPQ010000004">
    <property type="protein sequence ID" value="KAL1525799.1"/>
    <property type="molecule type" value="Genomic_DNA"/>
</dbReference>
<dbReference type="AlphaFoldDB" id="A0AB34JVR8"/>
<evidence type="ECO:0000259" key="2">
    <source>
        <dbReference type="Pfam" id="PF13614"/>
    </source>
</evidence>
<dbReference type="Gene3D" id="3.40.50.300">
    <property type="entry name" value="P-loop containing nucleotide triphosphate hydrolases"/>
    <property type="match status" value="1"/>
</dbReference>
<dbReference type="SUPFAM" id="SSF52540">
    <property type="entry name" value="P-loop containing nucleoside triphosphate hydrolases"/>
    <property type="match status" value="1"/>
</dbReference>